<name>A0A9P6CMJ0_9AGAR</name>
<keyword evidence="6 9" id="KW-0804">Transcription</keyword>
<feature type="domain" description="Mediator complex subunit MED14 N-terminal" evidence="10">
    <location>
        <begin position="51"/>
        <end position="240"/>
    </location>
</feature>
<dbReference type="Proteomes" id="UP000807353">
    <property type="component" value="Unassembled WGS sequence"/>
</dbReference>
<evidence type="ECO:0000256" key="7">
    <source>
        <dbReference type="ARBA" id="ARBA00023242"/>
    </source>
</evidence>
<protein>
    <recommendedName>
        <fullName evidence="3 9">Mediator of RNA polymerase II transcription subunit 14</fullName>
    </recommendedName>
    <alternativeName>
        <fullName evidence="8 9">Mediator complex subunit 14</fullName>
    </alternativeName>
</protein>
<dbReference type="PANTHER" id="PTHR12809:SF2">
    <property type="entry name" value="MEDIATOR OF RNA POLYMERASE II TRANSCRIPTION SUBUNIT 14"/>
    <property type="match status" value="1"/>
</dbReference>
<evidence type="ECO:0000256" key="5">
    <source>
        <dbReference type="ARBA" id="ARBA00023159"/>
    </source>
</evidence>
<dbReference type="GO" id="GO:0070847">
    <property type="term" value="C:core mediator complex"/>
    <property type="evidence" value="ECO:0007669"/>
    <property type="project" value="TreeGrafter"/>
</dbReference>
<dbReference type="EMBL" id="MU150237">
    <property type="protein sequence ID" value="KAF9467365.1"/>
    <property type="molecule type" value="Genomic_DNA"/>
</dbReference>
<comment type="subunit">
    <text evidence="9">Component of the Mediator complex.</text>
</comment>
<accession>A0A9P6CMJ0</accession>
<keyword evidence="4 9" id="KW-0805">Transcription regulation</keyword>
<comment type="caution">
    <text evidence="11">The sequence shown here is derived from an EMBL/GenBank/DDBJ whole genome shotgun (WGS) entry which is preliminary data.</text>
</comment>
<evidence type="ECO:0000313" key="11">
    <source>
        <dbReference type="EMBL" id="KAF9467365.1"/>
    </source>
</evidence>
<evidence type="ECO:0000256" key="2">
    <source>
        <dbReference type="ARBA" id="ARBA00007813"/>
    </source>
</evidence>
<organism evidence="11 12">
    <name type="scientific">Collybia nuda</name>
    <dbReference type="NCBI Taxonomy" id="64659"/>
    <lineage>
        <taxon>Eukaryota</taxon>
        <taxon>Fungi</taxon>
        <taxon>Dikarya</taxon>
        <taxon>Basidiomycota</taxon>
        <taxon>Agaricomycotina</taxon>
        <taxon>Agaricomycetes</taxon>
        <taxon>Agaricomycetidae</taxon>
        <taxon>Agaricales</taxon>
        <taxon>Tricholomatineae</taxon>
        <taxon>Clitocybaceae</taxon>
        <taxon>Collybia</taxon>
    </lineage>
</organism>
<evidence type="ECO:0000256" key="1">
    <source>
        <dbReference type="ARBA" id="ARBA00004123"/>
    </source>
</evidence>
<keyword evidence="7 9" id="KW-0539">Nucleus</keyword>
<dbReference type="Pfam" id="PF08638">
    <property type="entry name" value="Med14"/>
    <property type="match status" value="1"/>
</dbReference>
<comment type="function">
    <text evidence="9">Component of the Mediator complex, a coactivator involved in the regulated transcription of nearly all RNA polymerase II-dependent genes. Mediator functions as a bridge to convey information from gene-specific regulatory proteins to the basal RNA polymerase II transcription machinery. Mediator is recruited to promoters by direct interactions with regulatory proteins and serves as a scaffold for the assembly of a functional preinitiation complex with RNA polymerase II and the general transcription factors.</text>
</comment>
<evidence type="ECO:0000313" key="12">
    <source>
        <dbReference type="Proteomes" id="UP000807353"/>
    </source>
</evidence>
<evidence type="ECO:0000256" key="8">
    <source>
        <dbReference type="ARBA" id="ARBA00032007"/>
    </source>
</evidence>
<sequence length="1143" mass="127535">MQVDSQDASLTVDIAGPSKDVSAAVQGHSNGVHEPTLEELERELPMVYDGQIHLGDLLSRVVQAIYAELSELAETLPNMSDSARKRTLADWVVKIKKQVVKLYAVAKWARDADAVQKCMNITAFLMTQNQQFEGAMAGLKYARDSLDSARLRNHDLLTSLDVLTTGSYLRLPTCIKKAIIPVTPLTDAEVADTLSSMEDIIRYRLRMSEIIPVEMSQHRIADGRVCFTAPKLFETSLCLRGGQQDDGWFFVHVEFLINIGGDMTGLQDFPRTPTGMMKRHITDEADARLAFFLPIPEDAVPPGVEIPPRPQLPPGIVDTPLVRVFNFLQMMSLSYQLEILWYQAERMRSLGWAEYLSVKMSLNRKILTASYWIRPTSPLEIERRQRLKIPDLGGTITISIVETHAPIQTGPGPARTSKQRVIARLQQRSKLGNATPSDEVEGLKFEVCWEPAKGALGVAIPPNEALLAAEVLFVDADDLNFEKLLRVVIERHTLAILKIFQFQLQKGPTRTVFSPPGIVTLIKDAGVDALRVHLCADEVVIITIDSRTGRLNLRDTGDLAAAGRGPRFSAISDRLNENPTILLDALVRLRLHTITDLAEQKAKYLGFQSFRQRNFPKEEMIKLGRAAQGTLYIQLANFPTYYLVLVIMGDQFRYALITTRVLTESTYSSMIMEDIAWLDFDRIHGEEIVVTTLPGRDAHAGMKRKRESVDMSADAGMGEVQSPGRHTFNLETQVLRELYSYCCARVAYMNVERQFKLRGIPFTHVNPTNGTPMKLELAHMQSSLALSVPALCVQSKDILSGAPAAEAAMPNIRVIPLNWWSEKNAQVVTSVKLKYVQQPMGKTASTSAVIRPSKRIIYDTTEAVVSFLSENVNTCVDEFLEEWARVSKMVVIAREVAKMAKESSWPDVRLLSFDLQTVEFAYATDYTVSISCEDQLSLTFDLRFSRRRSHLSNAKNNMIEDDDFNPHDDAEPFLRNILRHGHELAPSLHRLVTLLRDTLPIVTELEVIRRQSESEGRSVDTFAKAAGWYRLLYGDLRHALDFRLMTNQRVAILDGSHSLFDITLPSSSTTGPSRGSIDEPLGLQPIPNLKEIVTSVVKDAISSGDVTLGTIAVLDVGVVCEAASVRHVGKAIHTKVLMHLPPP</sequence>
<comment type="subcellular location">
    <subcellularLocation>
        <location evidence="1 9">Nucleus</location>
    </subcellularLocation>
</comment>
<dbReference type="InterPro" id="IPR055122">
    <property type="entry name" value="Med14_N"/>
</dbReference>
<dbReference type="OrthoDB" id="205099at2759"/>
<dbReference type="GO" id="GO:0016592">
    <property type="term" value="C:mediator complex"/>
    <property type="evidence" value="ECO:0007669"/>
    <property type="project" value="UniProtKB-UniRule"/>
</dbReference>
<reference evidence="11" key="1">
    <citation type="submission" date="2020-11" db="EMBL/GenBank/DDBJ databases">
        <authorList>
            <consortium name="DOE Joint Genome Institute"/>
            <person name="Ahrendt S."/>
            <person name="Riley R."/>
            <person name="Andreopoulos W."/>
            <person name="Labutti K."/>
            <person name="Pangilinan J."/>
            <person name="Ruiz-Duenas F.J."/>
            <person name="Barrasa J.M."/>
            <person name="Sanchez-Garcia M."/>
            <person name="Camarero S."/>
            <person name="Miyauchi S."/>
            <person name="Serrano A."/>
            <person name="Linde D."/>
            <person name="Babiker R."/>
            <person name="Drula E."/>
            <person name="Ayuso-Fernandez I."/>
            <person name="Pacheco R."/>
            <person name="Padilla G."/>
            <person name="Ferreira P."/>
            <person name="Barriuso J."/>
            <person name="Kellner H."/>
            <person name="Castanera R."/>
            <person name="Alfaro M."/>
            <person name="Ramirez L."/>
            <person name="Pisabarro A.G."/>
            <person name="Kuo A."/>
            <person name="Tritt A."/>
            <person name="Lipzen A."/>
            <person name="He G."/>
            <person name="Yan M."/>
            <person name="Ng V."/>
            <person name="Cullen D."/>
            <person name="Martin F."/>
            <person name="Rosso M.-N."/>
            <person name="Henrissat B."/>
            <person name="Hibbett D."/>
            <person name="Martinez A.T."/>
            <person name="Grigoriev I.V."/>
        </authorList>
    </citation>
    <scope>NUCLEOTIDE SEQUENCE</scope>
    <source>
        <strain evidence="11">CBS 247.69</strain>
    </source>
</reference>
<evidence type="ECO:0000259" key="10">
    <source>
        <dbReference type="Pfam" id="PF08638"/>
    </source>
</evidence>
<dbReference type="GO" id="GO:0006357">
    <property type="term" value="P:regulation of transcription by RNA polymerase II"/>
    <property type="evidence" value="ECO:0007669"/>
    <property type="project" value="InterPro"/>
</dbReference>
<proteinExistence type="inferred from homology"/>
<evidence type="ECO:0000256" key="6">
    <source>
        <dbReference type="ARBA" id="ARBA00023163"/>
    </source>
</evidence>
<dbReference type="PANTHER" id="PTHR12809">
    <property type="entry name" value="MEDIATOR COMPLEX SUBUNIT"/>
    <property type="match status" value="1"/>
</dbReference>
<evidence type="ECO:0000256" key="3">
    <source>
        <dbReference type="ARBA" id="ARBA00019619"/>
    </source>
</evidence>
<dbReference type="GO" id="GO:0003712">
    <property type="term" value="F:transcription coregulator activity"/>
    <property type="evidence" value="ECO:0007669"/>
    <property type="project" value="UniProtKB-UniRule"/>
</dbReference>
<dbReference type="AlphaFoldDB" id="A0A9P6CMJ0"/>
<gene>
    <name evidence="11" type="ORF">BDZ94DRAFT_1032962</name>
</gene>
<keyword evidence="12" id="KW-1185">Reference proteome</keyword>
<evidence type="ECO:0000256" key="4">
    <source>
        <dbReference type="ARBA" id="ARBA00023015"/>
    </source>
</evidence>
<keyword evidence="5 9" id="KW-0010">Activator</keyword>
<dbReference type="InterPro" id="IPR013947">
    <property type="entry name" value="Mediator_Med14"/>
</dbReference>
<comment type="similarity">
    <text evidence="2 9">Belongs to the Mediator complex subunit 14 family.</text>
</comment>
<evidence type="ECO:0000256" key="9">
    <source>
        <dbReference type="RuleBase" id="RU365082"/>
    </source>
</evidence>